<keyword evidence="1" id="KW-0812">Transmembrane</keyword>
<comment type="caution">
    <text evidence="2">The sequence shown here is derived from an EMBL/GenBank/DDBJ whole genome shotgun (WGS) entry which is preliminary data.</text>
</comment>
<dbReference type="Proteomes" id="UP000410049">
    <property type="component" value="Unassembled WGS sequence"/>
</dbReference>
<keyword evidence="1" id="KW-0472">Membrane</keyword>
<sequence>MNPFARVGLFVRQTADETRKAAAPSGRALARWSEAGGLLVLTLMAAVTVLDLAFGRGTLAVFG</sequence>
<dbReference type="EMBL" id="RZUH01000009">
    <property type="protein sequence ID" value="KAA8826996.1"/>
    <property type="molecule type" value="Genomic_DNA"/>
</dbReference>
<protein>
    <submittedName>
        <fullName evidence="2">Preprotein translocase subunit SecE</fullName>
    </submittedName>
</protein>
<evidence type="ECO:0000313" key="3">
    <source>
        <dbReference type="Proteomes" id="UP000410049"/>
    </source>
</evidence>
<name>A0A5M9ZHD5_9BIFI</name>
<accession>A0A5M9ZHD5</accession>
<evidence type="ECO:0000313" key="2">
    <source>
        <dbReference type="EMBL" id="KAA8826996.1"/>
    </source>
</evidence>
<keyword evidence="1" id="KW-1133">Transmembrane helix</keyword>
<proteinExistence type="predicted"/>
<reference evidence="2 3" key="1">
    <citation type="journal article" date="2019" name="Syst. Appl. Microbiol.">
        <title>Characterization of Bifidobacterium species in feaces of the Egyptian fruit bat: Description of B. vespertilionis sp. nov. and B. rousetti sp. nov.</title>
        <authorList>
            <person name="Modesto M."/>
            <person name="Satti M."/>
            <person name="Watanabe K."/>
            <person name="Puglisi E."/>
            <person name="Morelli L."/>
            <person name="Huang C.-H."/>
            <person name="Liou J.-S."/>
            <person name="Miyashita M."/>
            <person name="Tamura T."/>
            <person name="Saito S."/>
            <person name="Mori K."/>
            <person name="Huang L."/>
            <person name="Sciavilla P."/>
            <person name="Sandri C."/>
            <person name="Spiezio C."/>
            <person name="Vitali F."/>
            <person name="Cavalieri D."/>
            <person name="Perpetuini G."/>
            <person name="Tofalo R."/>
            <person name="Bonetti A."/>
            <person name="Arita M."/>
            <person name="Mattarelli P."/>
        </authorList>
    </citation>
    <scope>NUCLEOTIDE SEQUENCE [LARGE SCALE GENOMIC DNA]</scope>
    <source>
        <strain evidence="2 3">RST17</strain>
    </source>
</reference>
<dbReference type="RefSeq" id="WP_150379952.1">
    <property type="nucleotide sequence ID" value="NZ_RZUH01000009.1"/>
</dbReference>
<feature type="transmembrane region" description="Helical" evidence="1">
    <location>
        <begin position="35"/>
        <end position="54"/>
    </location>
</feature>
<gene>
    <name evidence="2" type="ORF">EMO91_10740</name>
</gene>
<organism evidence="2 3">
    <name type="scientific">Bifidobacterium myosotis</name>
    <dbReference type="NCBI Taxonomy" id="1630166"/>
    <lineage>
        <taxon>Bacteria</taxon>
        <taxon>Bacillati</taxon>
        <taxon>Actinomycetota</taxon>
        <taxon>Actinomycetes</taxon>
        <taxon>Bifidobacteriales</taxon>
        <taxon>Bifidobacteriaceae</taxon>
        <taxon>Bifidobacterium</taxon>
    </lineage>
</organism>
<evidence type="ECO:0000256" key="1">
    <source>
        <dbReference type="SAM" id="Phobius"/>
    </source>
</evidence>
<dbReference type="AlphaFoldDB" id="A0A5M9ZHD5"/>